<dbReference type="InterPro" id="IPR050833">
    <property type="entry name" value="Poly_Biosynth_Transport"/>
</dbReference>
<feature type="transmembrane region" description="Helical" evidence="6">
    <location>
        <begin position="223"/>
        <end position="239"/>
    </location>
</feature>
<proteinExistence type="predicted"/>
<dbReference type="GO" id="GO:0005886">
    <property type="term" value="C:plasma membrane"/>
    <property type="evidence" value="ECO:0007669"/>
    <property type="project" value="UniProtKB-SubCell"/>
</dbReference>
<feature type="transmembrane region" description="Helical" evidence="6">
    <location>
        <begin position="157"/>
        <end position="183"/>
    </location>
</feature>
<feature type="transmembrane region" description="Helical" evidence="6">
    <location>
        <begin position="335"/>
        <end position="355"/>
    </location>
</feature>
<feature type="transmembrane region" description="Helical" evidence="6">
    <location>
        <begin position="303"/>
        <end position="323"/>
    </location>
</feature>
<dbReference type="PANTHER" id="PTHR30250:SF11">
    <property type="entry name" value="O-ANTIGEN TRANSPORTER-RELATED"/>
    <property type="match status" value="1"/>
</dbReference>
<dbReference type="PANTHER" id="PTHR30250">
    <property type="entry name" value="PST FAMILY PREDICTED COLANIC ACID TRANSPORTER"/>
    <property type="match status" value="1"/>
</dbReference>
<evidence type="ECO:0000313" key="7">
    <source>
        <dbReference type="EMBL" id="KKR83020.1"/>
    </source>
</evidence>
<feature type="transmembrane region" description="Helical" evidence="6">
    <location>
        <begin position="189"/>
        <end position="211"/>
    </location>
</feature>
<comment type="subcellular location">
    <subcellularLocation>
        <location evidence="1">Cell membrane</location>
        <topology evidence="1">Multi-pass membrane protein</topology>
    </subcellularLocation>
</comment>
<accession>A0A0G0WFE5</accession>
<keyword evidence="2" id="KW-1003">Cell membrane</keyword>
<evidence type="ECO:0000256" key="2">
    <source>
        <dbReference type="ARBA" id="ARBA00022475"/>
    </source>
</evidence>
<dbReference type="EMBL" id="LCAB01000008">
    <property type="protein sequence ID" value="KKR83020.1"/>
    <property type="molecule type" value="Genomic_DNA"/>
</dbReference>
<evidence type="ECO:0008006" key="9">
    <source>
        <dbReference type="Google" id="ProtNLM"/>
    </source>
</evidence>
<feature type="transmembrane region" description="Helical" evidence="6">
    <location>
        <begin position="99"/>
        <end position="120"/>
    </location>
</feature>
<dbReference type="InterPro" id="IPR002797">
    <property type="entry name" value="Polysacc_synth"/>
</dbReference>
<keyword evidence="3 6" id="KW-0812">Transmembrane</keyword>
<comment type="caution">
    <text evidence="7">The sequence shown here is derived from an EMBL/GenBank/DDBJ whole genome shotgun (WGS) entry which is preliminary data.</text>
</comment>
<evidence type="ECO:0000256" key="4">
    <source>
        <dbReference type="ARBA" id="ARBA00022989"/>
    </source>
</evidence>
<evidence type="ECO:0000256" key="3">
    <source>
        <dbReference type="ARBA" id="ARBA00022692"/>
    </source>
</evidence>
<feature type="transmembrane region" description="Helical" evidence="6">
    <location>
        <begin position="259"/>
        <end position="282"/>
    </location>
</feature>
<name>A0A0G0WFE5_9BACT</name>
<keyword evidence="5 6" id="KW-0472">Membrane</keyword>
<gene>
    <name evidence="7" type="ORF">UU29_C0008G0129</name>
</gene>
<protein>
    <recommendedName>
        <fullName evidence="9">Polysaccharide biosynthesis protein</fullName>
    </recommendedName>
</protein>
<evidence type="ECO:0000313" key="8">
    <source>
        <dbReference type="Proteomes" id="UP000034601"/>
    </source>
</evidence>
<feature type="transmembrane region" description="Helical" evidence="6">
    <location>
        <begin position="393"/>
        <end position="416"/>
    </location>
</feature>
<dbReference type="Proteomes" id="UP000034601">
    <property type="component" value="Unassembled WGS sequence"/>
</dbReference>
<evidence type="ECO:0000256" key="1">
    <source>
        <dbReference type="ARBA" id="ARBA00004651"/>
    </source>
</evidence>
<dbReference type="AlphaFoldDB" id="A0A0G0WFE5"/>
<feature type="transmembrane region" description="Helical" evidence="6">
    <location>
        <begin position="52"/>
        <end position="78"/>
    </location>
</feature>
<organism evidence="7 8">
    <name type="scientific">Candidatus Daviesbacteria bacterium GW2011_GWA2_40_9</name>
    <dbReference type="NCBI Taxonomy" id="1618424"/>
    <lineage>
        <taxon>Bacteria</taxon>
        <taxon>Candidatus Daviesiibacteriota</taxon>
    </lineage>
</organism>
<evidence type="ECO:0000256" key="5">
    <source>
        <dbReference type="ARBA" id="ARBA00023136"/>
    </source>
</evidence>
<evidence type="ECO:0000256" key="6">
    <source>
        <dbReference type="SAM" id="Phobius"/>
    </source>
</evidence>
<feature type="transmembrane region" description="Helical" evidence="6">
    <location>
        <begin position="20"/>
        <end position="40"/>
    </location>
</feature>
<sequence>MFFIRDLKSVVTSKTINHFLITSGGTAINGLLGLFFYIIVARSLGPSVYGTLAVAIAAITTIADIADLGIDTAVIRFVGKPAKSDTALRFIKLGLEVKLAVWFTILTLGWVLAPLIVHSIFLKPEFIEPFRLALIGVGGALLFSLTTHAIQAYQKFWAWSLVNISMNSLRLTAILALTAFGIFNLQTTLITYITVPFLGFFITLFLLPNFLFVKQERSVSRELLHYSKWVALVGILTAIGSRLDTFISARLLTTTEVGIYAAAVQLTIVVPQLVFALATVVAPKLSSLDSQQKAITYLKKLQLLVLGLSTGGVILLPLMIYFIPLIYGQDYRASVTPFIILFIAQLVFLLSLPVHQAIFYYFSKPRLFTWTALGQLVITAVLGWVLISKWGILGASLTILFSNIFNFVVPAVWVIYQFKKGDKSEQEKYLGTYLS</sequence>
<feature type="transmembrane region" description="Helical" evidence="6">
    <location>
        <begin position="367"/>
        <end position="387"/>
    </location>
</feature>
<reference evidence="7 8" key="1">
    <citation type="journal article" date="2015" name="Nature">
        <title>rRNA introns, odd ribosomes, and small enigmatic genomes across a large radiation of phyla.</title>
        <authorList>
            <person name="Brown C.T."/>
            <person name="Hug L.A."/>
            <person name="Thomas B.C."/>
            <person name="Sharon I."/>
            <person name="Castelle C.J."/>
            <person name="Singh A."/>
            <person name="Wilkins M.J."/>
            <person name="Williams K.H."/>
            <person name="Banfield J.F."/>
        </authorList>
    </citation>
    <scope>NUCLEOTIDE SEQUENCE [LARGE SCALE GENOMIC DNA]</scope>
</reference>
<keyword evidence="4 6" id="KW-1133">Transmembrane helix</keyword>
<feature type="transmembrane region" description="Helical" evidence="6">
    <location>
        <begin position="132"/>
        <end position="150"/>
    </location>
</feature>
<dbReference type="Pfam" id="PF01943">
    <property type="entry name" value="Polysacc_synt"/>
    <property type="match status" value="1"/>
</dbReference>